<name>A0A376IZJ5_9GAMM</name>
<accession>A0A376IZJ5</accession>
<gene>
    <name evidence="1" type="ORF">NCTC12121_02172</name>
    <name evidence="2" type="ORF">NCTC12121_03639</name>
    <name evidence="3" type="ORF">NCTC12121_03657</name>
</gene>
<evidence type="ECO:0000313" key="2">
    <source>
        <dbReference type="EMBL" id="STE53353.1"/>
    </source>
</evidence>
<organism evidence="3 4">
    <name type="scientific">Edwardsiella hoshinae</name>
    <dbReference type="NCBI Taxonomy" id="93378"/>
    <lineage>
        <taxon>Bacteria</taxon>
        <taxon>Pseudomonadati</taxon>
        <taxon>Pseudomonadota</taxon>
        <taxon>Gammaproteobacteria</taxon>
        <taxon>Enterobacterales</taxon>
        <taxon>Hafniaceae</taxon>
        <taxon>Edwardsiella</taxon>
    </lineage>
</organism>
<evidence type="ECO:0000313" key="3">
    <source>
        <dbReference type="EMBL" id="STE53371.1"/>
    </source>
</evidence>
<dbReference type="EMBL" id="UFXZ01000004">
    <property type="protein sequence ID" value="STE53353.1"/>
    <property type="molecule type" value="Genomic_DNA"/>
</dbReference>
<sequence>MITIIDENNLVTEDGVELVAEVIDDNFLMCTDCYFQYCEGCDDAPCSPHLRTDGRDVIFVEKNPC</sequence>
<dbReference type="AlphaFoldDB" id="A0A376IZJ5"/>
<proteinExistence type="predicted"/>
<dbReference type="EMBL" id="UFXZ01000005">
    <property type="protein sequence ID" value="STE53371.1"/>
    <property type="molecule type" value="Genomic_DNA"/>
</dbReference>
<evidence type="ECO:0000313" key="4">
    <source>
        <dbReference type="Proteomes" id="UP000255248"/>
    </source>
</evidence>
<dbReference type="EMBL" id="UFXZ01000001">
    <property type="protein sequence ID" value="STC89388.1"/>
    <property type="molecule type" value="Genomic_DNA"/>
</dbReference>
<dbReference type="Proteomes" id="UP000255248">
    <property type="component" value="Unassembled WGS sequence"/>
</dbReference>
<protein>
    <submittedName>
        <fullName evidence="3">Uncharacterized protein</fullName>
    </submittedName>
</protein>
<reference evidence="3 4" key="1">
    <citation type="submission" date="2018-06" db="EMBL/GenBank/DDBJ databases">
        <authorList>
            <consortium name="Pathogen Informatics"/>
            <person name="Doyle S."/>
        </authorList>
    </citation>
    <scope>NUCLEOTIDE SEQUENCE [LARGE SCALE GENOMIC DNA]</scope>
    <source>
        <strain evidence="3 4">NCTC12121</strain>
    </source>
</reference>
<evidence type="ECO:0000313" key="1">
    <source>
        <dbReference type="EMBL" id="STC89388.1"/>
    </source>
</evidence>